<feature type="chain" id="PRO_5002468247" description="Peptidase A1 domain-containing protein" evidence="8">
    <location>
        <begin position="22"/>
        <end position="462"/>
    </location>
</feature>
<dbReference type="FunFam" id="2.40.70.10:FF:000026">
    <property type="entry name" value="Endothiapepsin"/>
    <property type="match status" value="1"/>
</dbReference>
<dbReference type="OrthoDB" id="2747330at2759"/>
<comment type="caution">
    <text evidence="10">The sequence shown here is derived from an EMBL/GenBank/DDBJ whole genome shotgun (WGS) entry which is preliminary data.</text>
</comment>
<comment type="similarity">
    <text evidence="1 6">Belongs to the peptidase A1 family.</text>
</comment>
<keyword evidence="4 6" id="KW-0378">Hydrolase</keyword>
<gene>
    <name evidence="10" type="ORF">TI39_contig4248g00002</name>
</gene>
<evidence type="ECO:0000313" key="10">
    <source>
        <dbReference type="EMBL" id="KJX93826.1"/>
    </source>
</evidence>
<dbReference type="InterPro" id="IPR001461">
    <property type="entry name" value="Aspartic_peptidase_A1"/>
</dbReference>
<evidence type="ECO:0000256" key="3">
    <source>
        <dbReference type="ARBA" id="ARBA00022750"/>
    </source>
</evidence>
<sequence length="462" mass="49488">MAPSITMILLALFEMISVALAAPHVNSLQKRSFHAHARGRQVSGYEEIQRAHRKYWESIVSDGAGYHHADAVPSYSIRASQVPVSSAPIQLTHTVFVTAPAPSATGSPEFESSPASLKTSTSSTSRAPTTTASNEDGEATAVPEENESEYLTETTVGGQKVNLNLDTGSADLWVFSSLLSQSVLGDHSFYNPNNSDTFESYDGATWQIRYGDGSSASGVVGYDVVDIGGTTVQKQCVELATQLSRAFIADDASDGLLGLGFSSISTVKPVQQKTFFENVMPQLSAPVFTADLEETSGAGTYEFGRIDPAKYHGEIHYTPIDNSEGWWQFDSPNYSVDGQESPCIYCNPAIADTGTSLVYMDTDIVRAYYASVSSAFPDTSQGGWLFDCTETLPSFGLAVGDYMAVINGTDMAYAPLDDGSGRCYGGLQEGPGDVQIIGDVFLKQFFAVFDGGENRFGVALKN</sequence>
<dbReference type="Gene3D" id="2.40.70.10">
    <property type="entry name" value="Acid Proteases"/>
    <property type="match status" value="2"/>
</dbReference>
<evidence type="ECO:0000256" key="7">
    <source>
        <dbReference type="SAM" id="MobiDB-lite"/>
    </source>
</evidence>
<protein>
    <recommendedName>
        <fullName evidence="9">Peptidase A1 domain-containing protein</fullName>
    </recommendedName>
</protein>
<dbReference type="AlphaFoldDB" id="A0A0F4G8Y5"/>
<dbReference type="GO" id="GO:0004190">
    <property type="term" value="F:aspartic-type endopeptidase activity"/>
    <property type="evidence" value="ECO:0007669"/>
    <property type="project" value="UniProtKB-KW"/>
</dbReference>
<reference evidence="10 11" key="1">
    <citation type="submission" date="2015-03" db="EMBL/GenBank/DDBJ databases">
        <title>RNA-seq based gene annotation and comparative genomics of four Zymoseptoria species reveal species-specific pathogenicity related genes and transposable element activity.</title>
        <authorList>
            <person name="Grandaubert J."/>
            <person name="Bhattacharyya A."/>
            <person name="Stukenbrock E.H."/>
        </authorList>
    </citation>
    <scope>NUCLEOTIDE SEQUENCE [LARGE SCALE GENOMIC DNA]</scope>
    <source>
        <strain evidence="10 11">Zb18110</strain>
    </source>
</reference>
<evidence type="ECO:0000256" key="4">
    <source>
        <dbReference type="ARBA" id="ARBA00022801"/>
    </source>
</evidence>
<dbReference type="PANTHER" id="PTHR47966:SF1">
    <property type="entry name" value="ASPARTYL PROTEINASE"/>
    <property type="match status" value="1"/>
</dbReference>
<evidence type="ECO:0000259" key="9">
    <source>
        <dbReference type="PROSITE" id="PS51767"/>
    </source>
</evidence>
<dbReference type="EMBL" id="LAFY01004207">
    <property type="protein sequence ID" value="KJX93826.1"/>
    <property type="molecule type" value="Genomic_DNA"/>
</dbReference>
<dbReference type="InterPro" id="IPR021109">
    <property type="entry name" value="Peptidase_aspartic_dom_sf"/>
</dbReference>
<keyword evidence="11" id="KW-1185">Reference proteome</keyword>
<feature type="compositionally biased region" description="Low complexity" evidence="7">
    <location>
        <begin position="112"/>
        <end position="133"/>
    </location>
</feature>
<dbReference type="MEROPS" id="A01.079"/>
<feature type="active site" evidence="5">
    <location>
        <position position="352"/>
    </location>
</feature>
<dbReference type="InterPro" id="IPR001969">
    <property type="entry name" value="Aspartic_peptidase_AS"/>
</dbReference>
<accession>A0A0F4G8Y5</accession>
<evidence type="ECO:0000256" key="6">
    <source>
        <dbReference type="RuleBase" id="RU000454"/>
    </source>
</evidence>
<dbReference type="STRING" id="1047168.A0A0F4G8Y5"/>
<dbReference type="PANTHER" id="PTHR47966">
    <property type="entry name" value="BETA-SITE APP-CLEAVING ENZYME, ISOFORM A-RELATED"/>
    <property type="match status" value="1"/>
</dbReference>
<evidence type="ECO:0000256" key="8">
    <source>
        <dbReference type="SAM" id="SignalP"/>
    </source>
</evidence>
<dbReference type="CDD" id="cd06097">
    <property type="entry name" value="Aspergillopepsin_like"/>
    <property type="match status" value="1"/>
</dbReference>
<feature type="region of interest" description="Disordered" evidence="7">
    <location>
        <begin position="103"/>
        <end position="149"/>
    </location>
</feature>
<dbReference type="PROSITE" id="PS51767">
    <property type="entry name" value="PEPTIDASE_A1"/>
    <property type="match status" value="1"/>
</dbReference>
<name>A0A0F4G8Y5_9PEZI</name>
<feature type="signal peptide" evidence="8">
    <location>
        <begin position="1"/>
        <end position="21"/>
    </location>
</feature>
<evidence type="ECO:0000256" key="5">
    <source>
        <dbReference type="PIRSR" id="PIRSR601461-1"/>
    </source>
</evidence>
<organism evidence="10 11">
    <name type="scientific">Zymoseptoria brevis</name>
    <dbReference type="NCBI Taxonomy" id="1047168"/>
    <lineage>
        <taxon>Eukaryota</taxon>
        <taxon>Fungi</taxon>
        <taxon>Dikarya</taxon>
        <taxon>Ascomycota</taxon>
        <taxon>Pezizomycotina</taxon>
        <taxon>Dothideomycetes</taxon>
        <taxon>Dothideomycetidae</taxon>
        <taxon>Mycosphaerellales</taxon>
        <taxon>Mycosphaerellaceae</taxon>
        <taxon>Zymoseptoria</taxon>
    </lineage>
</organism>
<dbReference type="Pfam" id="PF00026">
    <property type="entry name" value="Asp"/>
    <property type="match status" value="1"/>
</dbReference>
<dbReference type="InterPro" id="IPR034163">
    <property type="entry name" value="Aspergillopepsin-like_cat_dom"/>
</dbReference>
<dbReference type="GO" id="GO:0006508">
    <property type="term" value="P:proteolysis"/>
    <property type="evidence" value="ECO:0007669"/>
    <property type="project" value="UniProtKB-KW"/>
</dbReference>
<evidence type="ECO:0000256" key="2">
    <source>
        <dbReference type="ARBA" id="ARBA00022670"/>
    </source>
</evidence>
<dbReference type="InterPro" id="IPR033121">
    <property type="entry name" value="PEPTIDASE_A1"/>
</dbReference>
<keyword evidence="2 6" id="KW-0645">Protease</keyword>
<keyword evidence="8" id="KW-0732">Signal</keyword>
<feature type="active site" evidence="5">
    <location>
        <position position="166"/>
    </location>
</feature>
<dbReference type="Proteomes" id="UP000033647">
    <property type="component" value="Unassembled WGS sequence"/>
</dbReference>
<evidence type="ECO:0000313" key="11">
    <source>
        <dbReference type="Proteomes" id="UP000033647"/>
    </source>
</evidence>
<proteinExistence type="inferred from homology"/>
<evidence type="ECO:0000256" key="1">
    <source>
        <dbReference type="ARBA" id="ARBA00007447"/>
    </source>
</evidence>
<feature type="domain" description="Peptidase A1" evidence="9">
    <location>
        <begin position="150"/>
        <end position="459"/>
    </location>
</feature>
<dbReference type="PROSITE" id="PS00141">
    <property type="entry name" value="ASP_PROTEASE"/>
    <property type="match status" value="2"/>
</dbReference>
<keyword evidence="3 6" id="KW-0064">Aspartyl protease</keyword>
<dbReference type="PRINTS" id="PR00792">
    <property type="entry name" value="PEPSIN"/>
</dbReference>
<dbReference type="SUPFAM" id="SSF50630">
    <property type="entry name" value="Acid proteases"/>
    <property type="match status" value="1"/>
</dbReference>